<evidence type="ECO:0000313" key="2">
    <source>
        <dbReference type="Proteomes" id="UP000447434"/>
    </source>
</evidence>
<name>A0A6A4NJW2_LUPAL</name>
<dbReference type="OrthoDB" id="982298at2759"/>
<sequence length="69" mass="7556">MGRCCRLIQKVFKTPSNKGVTIDSGTTMAYFTEGAYNPIVDAITGTIPQYVGTIDDNGFRCYLITTRLG</sequence>
<dbReference type="AlphaFoldDB" id="A0A6A4NJW2"/>
<organism evidence="1 2">
    <name type="scientific">Lupinus albus</name>
    <name type="common">White lupine</name>
    <name type="synonym">Lupinus termis</name>
    <dbReference type="NCBI Taxonomy" id="3870"/>
    <lineage>
        <taxon>Eukaryota</taxon>
        <taxon>Viridiplantae</taxon>
        <taxon>Streptophyta</taxon>
        <taxon>Embryophyta</taxon>
        <taxon>Tracheophyta</taxon>
        <taxon>Spermatophyta</taxon>
        <taxon>Magnoliopsida</taxon>
        <taxon>eudicotyledons</taxon>
        <taxon>Gunneridae</taxon>
        <taxon>Pentapetalae</taxon>
        <taxon>rosids</taxon>
        <taxon>fabids</taxon>
        <taxon>Fabales</taxon>
        <taxon>Fabaceae</taxon>
        <taxon>Papilionoideae</taxon>
        <taxon>50 kb inversion clade</taxon>
        <taxon>genistoids sensu lato</taxon>
        <taxon>core genistoids</taxon>
        <taxon>Genisteae</taxon>
        <taxon>Lupinus</taxon>
    </lineage>
</organism>
<dbReference type="EMBL" id="WOCE01000021">
    <property type="protein sequence ID" value="KAE9589141.1"/>
    <property type="molecule type" value="Genomic_DNA"/>
</dbReference>
<dbReference type="SUPFAM" id="SSF50630">
    <property type="entry name" value="Acid proteases"/>
    <property type="match status" value="1"/>
</dbReference>
<reference evidence="2" key="1">
    <citation type="journal article" date="2020" name="Nat. Commun.">
        <title>Genome sequence of the cluster root forming white lupin.</title>
        <authorList>
            <person name="Hufnagel B."/>
            <person name="Marques A."/>
            <person name="Soriano A."/>
            <person name="Marques L."/>
            <person name="Divol F."/>
            <person name="Doumas P."/>
            <person name="Sallet E."/>
            <person name="Mancinotti D."/>
            <person name="Carrere S."/>
            <person name="Marande W."/>
            <person name="Arribat S."/>
            <person name="Keller J."/>
            <person name="Huneau C."/>
            <person name="Blein T."/>
            <person name="Aime D."/>
            <person name="Laguerre M."/>
            <person name="Taylor J."/>
            <person name="Schubert V."/>
            <person name="Nelson M."/>
            <person name="Geu-Flores F."/>
            <person name="Crespi M."/>
            <person name="Gallardo-Guerrero K."/>
            <person name="Delaux P.-M."/>
            <person name="Salse J."/>
            <person name="Berges H."/>
            <person name="Guyot R."/>
            <person name="Gouzy J."/>
            <person name="Peret B."/>
        </authorList>
    </citation>
    <scope>NUCLEOTIDE SEQUENCE [LARGE SCALE GENOMIC DNA]</scope>
    <source>
        <strain evidence="2">cv. Amiga</strain>
    </source>
</reference>
<dbReference type="Gene3D" id="2.40.70.10">
    <property type="entry name" value="Acid Proteases"/>
    <property type="match status" value="1"/>
</dbReference>
<comment type="caution">
    <text evidence="1">The sequence shown here is derived from an EMBL/GenBank/DDBJ whole genome shotgun (WGS) entry which is preliminary data.</text>
</comment>
<keyword evidence="2" id="KW-1185">Reference proteome</keyword>
<evidence type="ECO:0000313" key="1">
    <source>
        <dbReference type="EMBL" id="KAE9589141.1"/>
    </source>
</evidence>
<proteinExistence type="predicted"/>
<accession>A0A6A4NJW2</accession>
<dbReference type="InterPro" id="IPR021109">
    <property type="entry name" value="Peptidase_aspartic_dom_sf"/>
</dbReference>
<gene>
    <name evidence="1" type="ORF">Lalb_Chr21g0305901</name>
</gene>
<dbReference type="Proteomes" id="UP000447434">
    <property type="component" value="Chromosome 21"/>
</dbReference>
<protein>
    <submittedName>
        <fullName evidence="1">Putative aspartic peptidase domain-containing protein</fullName>
    </submittedName>
</protein>